<dbReference type="GO" id="GO:0006032">
    <property type="term" value="P:chitin catabolic process"/>
    <property type="evidence" value="ECO:0007669"/>
    <property type="project" value="UniProtKB-ARBA"/>
</dbReference>
<feature type="compositionally biased region" description="Acidic residues" evidence="6">
    <location>
        <begin position="511"/>
        <end position="523"/>
    </location>
</feature>
<feature type="non-terminal residue" evidence="8">
    <location>
        <position position="571"/>
    </location>
</feature>
<keyword evidence="1" id="KW-0732">Signal</keyword>
<evidence type="ECO:0000313" key="8">
    <source>
        <dbReference type="EMBL" id="MBN3312437.1"/>
    </source>
</evidence>
<keyword evidence="4" id="KW-0326">Glycosidase</keyword>
<feature type="compositionally biased region" description="Basic residues" evidence="6">
    <location>
        <begin position="528"/>
        <end position="553"/>
    </location>
</feature>
<reference evidence="8" key="1">
    <citation type="journal article" date="2021" name="Cell">
        <title>Tracing the genetic footprints of vertebrate landing in non-teleost ray-finned fishes.</title>
        <authorList>
            <person name="Bi X."/>
            <person name="Wang K."/>
            <person name="Yang L."/>
            <person name="Pan H."/>
            <person name="Jiang H."/>
            <person name="Wei Q."/>
            <person name="Fang M."/>
            <person name="Yu H."/>
            <person name="Zhu C."/>
            <person name="Cai Y."/>
            <person name="He Y."/>
            <person name="Gan X."/>
            <person name="Zeng H."/>
            <person name="Yu D."/>
            <person name="Zhu Y."/>
            <person name="Jiang H."/>
            <person name="Qiu Q."/>
            <person name="Yang H."/>
            <person name="Zhang Y.E."/>
            <person name="Wang W."/>
            <person name="Zhu M."/>
            <person name="He S."/>
            <person name="Zhang G."/>
        </authorList>
    </citation>
    <scope>NUCLEOTIDE SEQUENCE</scope>
    <source>
        <strain evidence="8">Allg_001</strain>
    </source>
</reference>
<name>A0A8J7NFL1_ATRSP</name>
<dbReference type="Pfam" id="PF00704">
    <property type="entry name" value="Glyco_hydro_18"/>
    <property type="match status" value="1"/>
</dbReference>
<dbReference type="GO" id="GO:0008061">
    <property type="term" value="F:chitin binding"/>
    <property type="evidence" value="ECO:0007669"/>
    <property type="project" value="InterPro"/>
</dbReference>
<evidence type="ECO:0000256" key="3">
    <source>
        <dbReference type="ARBA" id="ARBA00023157"/>
    </source>
</evidence>
<dbReference type="SUPFAM" id="SSF51445">
    <property type="entry name" value="(Trans)glycosidases"/>
    <property type="match status" value="1"/>
</dbReference>
<organism evidence="8 9">
    <name type="scientific">Atractosteus spatula</name>
    <name type="common">Alligator gar</name>
    <name type="synonym">Lepisosteus spatula</name>
    <dbReference type="NCBI Taxonomy" id="7917"/>
    <lineage>
        <taxon>Eukaryota</taxon>
        <taxon>Metazoa</taxon>
        <taxon>Chordata</taxon>
        <taxon>Craniata</taxon>
        <taxon>Vertebrata</taxon>
        <taxon>Euteleostomi</taxon>
        <taxon>Actinopterygii</taxon>
        <taxon>Neopterygii</taxon>
        <taxon>Holostei</taxon>
        <taxon>Semionotiformes</taxon>
        <taxon>Lepisosteidae</taxon>
        <taxon>Atractosteus</taxon>
    </lineage>
</organism>
<dbReference type="FunFam" id="3.10.50.10:FF:000001">
    <property type="entry name" value="Chitinase 3-like 1"/>
    <property type="match status" value="1"/>
</dbReference>
<dbReference type="SMART" id="SM00636">
    <property type="entry name" value="Glyco_18"/>
    <property type="match status" value="1"/>
</dbReference>
<dbReference type="CDD" id="cd02872">
    <property type="entry name" value="GH18_chitolectin_chitotriosidase"/>
    <property type="match status" value="1"/>
</dbReference>
<dbReference type="InterPro" id="IPR050314">
    <property type="entry name" value="Glycosyl_Hydrlase_18"/>
</dbReference>
<dbReference type="Gene3D" id="3.10.50.10">
    <property type="match status" value="1"/>
</dbReference>
<dbReference type="FunFam" id="3.20.20.80:FF:000007">
    <property type="entry name" value="Acidic mammalian chitinase"/>
    <property type="match status" value="1"/>
</dbReference>
<dbReference type="SUPFAM" id="SSF54556">
    <property type="entry name" value="Chitinase insertion domain"/>
    <property type="match status" value="1"/>
</dbReference>
<dbReference type="GO" id="GO:0004568">
    <property type="term" value="F:chitinase activity"/>
    <property type="evidence" value="ECO:0007669"/>
    <property type="project" value="UniProtKB-ARBA"/>
</dbReference>
<dbReference type="InterPro" id="IPR011583">
    <property type="entry name" value="Chitinase_II/V-like_cat"/>
</dbReference>
<keyword evidence="3" id="KW-1015">Disulfide bond</keyword>
<sequence>MPTNIDPCLCTHLLYAFATMKDNKLATYEWNDVELYSEFNALKNKNGNLKTLLSVGGWNFGSSGFSNMVAQAGTRQIFINSVIEFLRQYEFDGLDIDWEYPANRGSPPQDQQLYSVLLEEMRAAFEKEAQETHRARLLMSAAVSSGLGTIQSAYQIPKLGQALDMINVMTYDMHGSWETFTGENSPLYRGPADQGGDIYFNINYAMNYWKDNGAPAEKLLVGFPTYGQTFTLRNAADHGVGAPISGAGAPGKYTQEAGELAYFEICGFLEGATFVWNEVQDVPYAYKGTQWVGFDNIRSFGIKAQWLMKNNFGGAMVWTLDMDDYLGTFCNQGKNPLINVLHKAFGLDQVDEEYGRDSGPPSKKIRASSREVKPKKRPGKNSQEDSEDSDDKAKSKDDSADDFGSEDDNDFEGEEEEEEEGGDSDYDGSKKGKKGKKPKVERTAKRTPKSRKRPADDSDDDREVSKKVRQQRQAASKAVSKQREMLLDDGGSEDEEKDEDDQAFLDKESGSDEDFMVDDDDDSDYGHSRKKSKKVVKRTKPDRKEKKSPKPRLKATGGVPGSPDAFSSVFN</sequence>
<feature type="non-terminal residue" evidence="8">
    <location>
        <position position="1"/>
    </location>
</feature>
<dbReference type="PANTHER" id="PTHR11177">
    <property type="entry name" value="CHITINASE"/>
    <property type="match status" value="1"/>
</dbReference>
<dbReference type="PROSITE" id="PS01095">
    <property type="entry name" value="GH18_1"/>
    <property type="match status" value="1"/>
</dbReference>
<dbReference type="Proteomes" id="UP000736164">
    <property type="component" value="Unassembled WGS sequence"/>
</dbReference>
<dbReference type="GO" id="GO:0005975">
    <property type="term" value="P:carbohydrate metabolic process"/>
    <property type="evidence" value="ECO:0007669"/>
    <property type="project" value="InterPro"/>
</dbReference>
<dbReference type="PROSITE" id="PS51910">
    <property type="entry name" value="GH18_2"/>
    <property type="match status" value="1"/>
</dbReference>
<evidence type="ECO:0000256" key="2">
    <source>
        <dbReference type="ARBA" id="ARBA00022801"/>
    </source>
</evidence>
<comment type="caution">
    <text evidence="8">The sequence shown here is derived from an EMBL/GenBank/DDBJ whole genome shotgun (WGS) entry which is preliminary data.</text>
</comment>
<accession>A0A8J7NFL1</accession>
<evidence type="ECO:0000256" key="6">
    <source>
        <dbReference type="SAM" id="MobiDB-lite"/>
    </source>
</evidence>
<dbReference type="PANTHER" id="PTHR11177:SF405">
    <property type="entry name" value="CHITINASE"/>
    <property type="match status" value="1"/>
</dbReference>
<comment type="similarity">
    <text evidence="5">Belongs to the glycosyl hydrolase 18 family.</text>
</comment>
<feature type="domain" description="GH18" evidence="7">
    <location>
        <begin position="1"/>
        <end position="348"/>
    </location>
</feature>
<proteinExistence type="inferred from homology"/>
<evidence type="ECO:0000256" key="4">
    <source>
        <dbReference type="ARBA" id="ARBA00023295"/>
    </source>
</evidence>
<feature type="compositionally biased region" description="Acidic residues" evidence="6">
    <location>
        <begin position="490"/>
        <end position="503"/>
    </location>
</feature>
<feature type="compositionally biased region" description="Acidic residues" evidence="6">
    <location>
        <begin position="399"/>
        <end position="426"/>
    </location>
</feature>
<evidence type="ECO:0000313" key="9">
    <source>
        <dbReference type="Proteomes" id="UP000736164"/>
    </source>
</evidence>
<evidence type="ECO:0000256" key="5">
    <source>
        <dbReference type="RuleBase" id="RU004453"/>
    </source>
</evidence>
<keyword evidence="2" id="KW-0378">Hydrolase</keyword>
<dbReference type="InterPro" id="IPR001579">
    <property type="entry name" value="Glyco_hydro_18_chit_AS"/>
</dbReference>
<evidence type="ECO:0000259" key="7">
    <source>
        <dbReference type="PROSITE" id="PS51910"/>
    </source>
</evidence>
<evidence type="ECO:0000256" key="1">
    <source>
        <dbReference type="ARBA" id="ARBA00022729"/>
    </source>
</evidence>
<dbReference type="InterPro" id="IPR029070">
    <property type="entry name" value="Chitinase_insertion_sf"/>
</dbReference>
<dbReference type="GO" id="GO:0005576">
    <property type="term" value="C:extracellular region"/>
    <property type="evidence" value="ECO:0007669"/>
    <property type="project" value="TreeGrafter"/>
</dbReference>
<protein>
    <submittedName>
        <fullName evidence="8">CHIA chitinase</fullName>
    </submittedName>
</protein>
<dbReference type="InterPro" id="IPR001223">
    <property type="entry name" value="Glyco_hydro18_cat"/>
</dbReference>
<dbReference type="EMBL" id="JAAWVO010005441">
    <property type="protein sequence ID" value="MBN3312437.1"/>
    <property type="molecule type" value="Genomic_DNA"/>
</dbReference>
<gene>
    <name evidence="8" type="primary">Chia_2</name>
    <name evidence="8" type="ORF">GTO95_0015648</name>
</gene>
<dbReference type="AlphaFoldDB" id="A0A8J7NFL1"/>
<feature type="compositionally biased region" description="Basic residues" evidence="6">
    <location>
        <begin position="363"/>
        <end position="379"/>
    </location>
</feature>
<dbReference type="InterPro" id="IPR017853">
    <property type="entry name" value="GH"/>
</dbReference>
<dbReference type="Gene3D" id="3.20.20.80">
    <property type="entry name" value="Glycosidases"/>
    <property type="match status" value="1"/>
</dbReference>
<keyword evidence="9" id="KW-1185">Reference proteome</keyword>
<feature type="region of interest" description="Disordered" evidence="6">
    <location>
        <begin position="351"/>
        <end position="571"/>
    </location>
</feature>